<sequence>MKVQEILEILECQCHLGKDSLDREVHKAFGCDLMSDVLAFDTDKTLLLTGLINNQVIRTAEMMDISVIIFVRGKKPTKEVIELAKINNMILLSTKHILYTACGILYKNGLKGVPRREEE</sequence>
<evidence type="ECO:0000313" key="2">
    <source>
        <dbReference type="Proteomes" id="UP000216024"/>
    </source>
</evidence>
<dbReference type="Proteomes" id="UP000216024">
    <property type="component" value="Unassembled WGS sequence"/>
</dbReference>
<dbReference type="InterPro" id="IPR028979">
    <property type="entry name" value="Ser_kin/Pase_Hpr-like_N_sf"/>
</dbReference>
<accession>A0A267MP63</accession>
<dbReference type="EMBL" id="NIBG01000001">
    <property type="protein sequence ID" value="PAB61391.1"/>
    <property type="molecule type" value="Genomic_DNA"/>
</dbReference>
<dbReference type="AlphaFoldDB" id="A0A267MP63"/>
<dbReference type="RefSeq" id="WP_095130761.1">
    <property type="nucleotide sequence ID" value="NZ_NIBG01000001.1"/>
</dbReference>
<protein>
    <recommendedName>
        <fullName evidence="3">DRTGG domain-containing protein</fullName>
    </recommendedName>
</protein>
<name>A0A267MP63_9FIRM</name>
<reference evidence="1 2" key="1">
    <citation type="submission" date="2017-06" db="EMBL/GenBank/DDBJ databases">
        <title>Draft genome sequence of anaerobic fermentative bacterium Anaeromicrobium sediminis DY2726D isolated from West Pacific Ocean sediments.</title>
        <authorList>
            <person name="Zeng X."/>
        </authorList>
    </citation>
    <scope>NUCLEOTIDE SEQUENCE [LARGE SCALE GENOMIC DNA]</scope>
    <source>
        <strain evidence="1 2">DY2726D</strain>
    </source>
</reference>
<evidence type="ECO:0008006" key="3">
    <source>
        <dbReference type="Google" id="ProtNLM"/>
    </source>
</evidence>
<gene>
    <name evidence="1" type="ORF">CCE28_02885</name>
</gene>
<dbReference type="OrthoDB" id="9800390at2"/>
<dbReference type="Gene3D" id="3.40.1390.20">
    <property type="entry name" value="HprK N-terminal domain-like"/>
    <property type="match status" value="1"/>
</dbReference>
<keyword evidence="2" id="KW-1185">Reference proteome</keyword>
<proteinExistence type="predicted"/>
<comment type="caution">
    <text evidence="1">The sequence shown here is derived from an EMBL/GenBank/DDBJ whole genome shotgun (WGS) entry which is preliminary data.</text>
</comment>
<organism evidence="1 2">
    <name type="scientific">Anaeromicrobium sediminis</name>
    <dbReference type="NCBI Taxonomy" id="1478221"/>
    <lineage>
        <taxon>Bacteria</taxon>
        <taxon>Bacillati</taxon>
        <taxon>Bacillota</taxon>
        <taxon>Clostridia</taxon>
        <taxon>Peptostreptococcales</taxon>
        <taxon>Thermotaleaceae</taxon>
        <taxon>Anaeromicrobium</taxon>
    </lineage>
</organism>
<dbReference type="SUPFAM" id="SSF75138">
    <property type="entry name" value="HprK N-terminal domain-like"/>
    <property type="match status" value="1"/>
</dbReference>
<evidence type="ECO:0000313" key="1">
    <source>
        <dbReference type="EMBL" id="PAB61391.1"/>
    </source>
</evidence>